<reference evidence="2 3" key="2">
    <citation type="submission" date="2018-11" db="EMBL/GenBank/DDBJ databases">
        <authorList>
            <consortium name="Pathogen Informatics"/>
        </authorList>
    </citation>
    <scope>NUCLEOTIDE SEQUENCE [LARGE SCALE GENOMIC DNA]</scope>
</reference>
<protein>
    <submittedName>
        <fullName evidence="4">F-box domain-containing protein</fullName>
    </submittedName>
</protein>
<feature type="signal peptide" evidence="1">
    <location>
        <begin position="1"/>
        <end position="23"/>
    </location>
</feature>
<evidence type="ECO:0000256" key="1">
    <source>
        <dbReference type="SAM" id="SignalP"/>
    </source>
</evidence>
<sequence length="211" mass="24099">MLQGFPLRKILCVLLVKFLNVRQNLILQHCPNLNNITIQTIRDENYLRQLSRIEHLNTLTLASSLLNSLSLSCLDALCTKKLRKLRILQRYDEMKTTRNVLRQSQLTLIISAPLITLQISGIALKPNIFTKLCDALKETLSELFISGALCNSPDFDQYISAIGKCDQITFISLDPQKLVIKPDRDSFINRIPGLFRFYKPNTGYISSEKVM</sequence>
<accession>A0A183I6X6</accession>
<dbReference type="EMBL" id="UZAJ01042238">
    <property type="protein sequence ID" value="VDP22143.1"/>
    <property type="molecule type" value="Genomic_DNA"/>
</dbReference>
<reference evidence="4" key="1">
    <citation type="submission" date="2016-06" db="UniProtKB">
        <authorList>
            <consortium name="WormBaseParasite"/>
        </authorList>
    </citation>
    <scope>IDENTIFICATION</scope>
</reference>
<keyword evidence="3" id="KW-1185">Reference proteome</keyword>
<gene>
    <name evidence="2" type="ORF">OFLC_LOCUS15488</name>
</gene>
<evidence type="ECO:0000313" key="2">
    <source>
        <dbReference type="EMBL" id="VDP22143.1"/>
    </source>
</evidence>
<dbReference type="Proteomes" id="UP000267606">
    <property type="component" value="Unassembled WGS sequence"/>
</dbReference>
<dbReference type="WBParaSite" id="OFLC_0001549901-mRNA-1">
    <property type="protein sequence ID" value="OFLC_0001549901-mRNA-1"/>
    <property type="gene ID" value="OFLC_0001549901"/>
</dbReference>
<organism evidence="4">
    <name type="scientific">Onchocerca flexuosa</name>
    <dbReference type="NCBI Taxonomy" id="387005"/>
    <lineage>
        <taxon>Eukaryota</taxon>
        <taxon>Metazoa</taxon>
        <taxon>Ecdysozoa</taxon>
        <taxon>Nematoda</taxon>
        <taxon>Chromadorea</taxon>
        <taxon>Rhabditida</taxon>
        <taxon>Spirurina</taxon>
        <taxon>Spiruromorpha</taxon>
        <taxon>Filarioidea</taxon>
        <taxon>Onchocercidae</taxon>
        <taxon>Onchocerca</taxon>
    </lineage>
</organism>
<feature type="chain" id="PRO_5044552794" evidence="1">
    <location>
        <begin position="24"/>
        <end position="211"/>
    </location>
</feature>
<proteinExistence type="predicted"/>
<dbReference type="AlphaFoldDB" id="A0A183I6X6"/>
<evidence type="ECO:0000313" key="3">
    <source>
        <dbReference type="Proteomes" id="UP000267606"/>
    </source>
</evidence>
<keyword evidence="1" id="KW-0732">Signal</keyword>
<name>A0A183I6X6_9BILA</name>
<evidence type="ECO:0000313" key="4">
    <source>
        <dbReference type="WBParaSite" id="OFLC_0001549901-mRNA-1"/>
    </source>
</evidence>